<name>A0A9P6VG37_9HELO</name>
<feature type="domain" description="Enoyl reductase (ER)" evidence="1">
    <location>
        <begin position="11"/>
        <end position="319"/>
    </location>
</feature>
<dbReference type="Proteomes" id="UP000785200">
    <property type="component" value="Unassembled WGS sequence"/>
</dbReference>
<dbReference type="InterPro" id="IPR002364">
    <property type="entry name" value="Quin_OxRdtase/zeta-crystal_CS"/>
</dbReference>
<dbReference type="SMART" id="SM00829">
    <property type="entry name" value="PKS_ER"/>
    <property type="match status" value="1"/>
</dbReference>
<dbReference type="InterPro" id="IPR020843">
    <property type="entry name" value="ER"/>
</dbReference>
<sequence>MRGLFQPDKHATRVILKDHPVPKPNFELNEHLIRVYTVAPCAGELLWSANYPVPDPQSKVLIPCFDVEGTVMAAPQSSPFKVGEEVYGQTNYYRTGCASEYTIGRTEELALKPKSLSWAEAVTVPLSSLTVWQALFTHAGLGGFSPDRYRGKRMLVTAASGGVGIWAVQIAKLAGFEVVRTCGPRNVDFVRSLGAAEVLDYTTTNMREWAETDVKKVDLVLDCVGKRTLEDTWWAVKEGGVLISISQPPEQVRPADWSGKAVRNLFFIMVLDGAALMQISNMIEKVKCRPVLDSVWPLEKFEDAFKKLASGHARGKVVIDMLARV</sequence>
<dbReference type="Gene3D" id="3.90.180.10">
    <property type="entry name" value="Medium-chain alcohol dehydrogenases, catalytic domain"/>
    <property type="match status" value="1"/>
</dbReference>
<dbReference type="OrthoDB" id="3509362at2759"/>
<evidence type="ECO:0000259" key="1">
    <source>
        <dbReference type="SMART" id="SM00829"/>
    </source>
</evidence>
<reference evidence="2" key="1">
    <citation type="submission" date="2019-07" db="EMBL/GenBank/DDBJ databases">
        <title>Hyphodiscus hymeniophilus genome sequencing and assembly.</title>
        <authorList>
            <person name="Kramer G."/>
            <person name="Nodwell J."/>
        </authorList>
    </citation>
    <scope>NUCLEOTIDE SEQUENCE</scope>
    <source>
        <strain evidence="2">ATCC 34498</strain>
    </source>
</reference>
<dbReference type="Pfam" id="PF13602">
    <property type="entry name" value="ADH_zinc_N_2"/>
    <property type="match status" value="1"/>
</dbReference>
<evidence type="ECO:0000313" key="3">
    <source>
        <dbReference type="Proteomes" id="UP000785200"/>
    </source>
</evidence>
<proteinExistence type="predicted"/>
<dbReference type="AlphaFoldDB" id="A0A9P6VG37"/>
<dbReference type="SUPFAM" id="SSF50129">
    <property type="entry name" value="GroES-like"/>
    <property type="match status" value="1"/>
</dbReference>
<dbReference type="GO" id="GO:0008270">
    <property type="term" value="F:zinc ion binding"/>
    <property type="evidence" value="ECO:0007669"/>
    <property type="project" value="InterPro"/>
</dbReference>
<gene>
    <name evidence="2" type="ORF">D0Z07_7330</name>
</gene>
<dbReference type="InterPro" id="IPR036291">
    <property type="entry name" value="NAD(P)-bd_dom_sf"/>
</dbReference>
<organism evidence="2 3">
    <name type="scientific">Hyphodiscus hymeniophilus</name>
    <dbReference type="NCBI Taxonomy" id="353542"/>
    <lineage>
        <taxon>Eukaryota</taxon>
        <taxon>Fungi</taxon>
        <taxon>Dikarya</taxon>
        <taxon>Ascomycota</taxon>
        <taxon>Pezizomycotina</taxon>
        <taxon>Leotiomycetes</taxon>
        <taxon>Helotiales</taxon>
        <taxon>Hyphodiscaceae</taxon>
        <taxon>Hyphodiscus</taxon>
    </lineage>
</organism>
<dbReference type="GO" id="GO:0016491">
    <property type="term" value="F:oxidoreductase activity"/>
    <property type="evidence" value="ECO:0007669"/>
    <property type="project" value="InterPro"/>
</dbReference>
<dbReference type="Gene3D" id="3.40.50.720">
    <property type="entry name" value="NAD(P)-binding Rossmann-like Domain"/>
    <property type="match status" value="1"/>
</dbReference>
<dbReference type="PANTHER" id="PTHR44013:SF5">
    <property type="entry name" value="OXIDOREDUCTASE, PUTATIVE (AFU_ORTHOLOGUE AFUA_5G01290)-RELATED"/>
    <property type="match status" value="1"/>
</dbReference>
<dbReference type="EMBL" id="VNKQ01000013">
    <property type="protein sequence ID" value="KAG0647331.1"/>
    <property type="molecule type" value="Genomic_DNA"/>
</dbReference>
<dbReference type="InterPro" id="IPR052733">
    <property type="entry name" value="Chloroplast_QOR"/>
</dbReference>
<evidence type="ECO:0000313" key="2">
    <source>
        <dbReference type="EMBL" id="KAG0647331.1"/>
    </source>
</evidence>
<dbReference type="SUPFAM" id="SSF51735">
    <property type="entry name" value="NAD(P)-binding Rossmann-fold domains"/>
    <property type="match status" value="1"/>
</dbReference>
<accession>A0A9P6VG37</accession>
<dbReference type="InterPro" id="IPR011032">
    <property type="entry name" value="GroES-like_sf"/>
</dbReference>
<dbReference type="CDD" id="cd05289">
    <property type="entry name" value="MDR_like_2"/>
    <property type="match status" value="1"/>
</dbReference>
<keyword evidence="3" id="KW-1185">Reference proteome</keyword>
<dbReference type="PROSITE" id="PS01162">
    <property type="entry name" value="QOR_ZETA_CRYSTAL"/>
    <property type="match status" value="1"/>
</dbReference>
<protein>
    <submittedName>
        <fullName evidence="2">Zinc-binding</fullName>
    </submittedName>
</protein>
<comment type="caution">
    <text evidence="2">The sequence shown here is derived from an EMBL/GenBank/DDBJ whole genome shotgun (WGS) entry which is preliminary data.</text>
</comment>
<dbReference type="PANTHER" id="PTHR44013">
    <property type="entry name" value="ZINC-TYPE ALCOHOL DEHYDROGENASE-LIKE PROTEIN C16A3.02C"/>
    <property type="match status" value="1"/>
</dbReference>